<dbReference type="InterPro" id="IPR004154">
    <property type="entry name" value="Anticodon-bd"/>
</dbReference>
<dbReference type="Pfam" id="PF13393">
    <property type="entry name" value="tRNA-synt_His"/>
    <property type="match status" value="1"/>
</dbReference>
<dbReference type="SUPFAM" id="SSF52954">
    <property type="entry name" value="Class II aaRS ABD-related"/>
    <property type="match status" value="1"/>
</dbReference>
<evidence type="ECO:0000256" key="5">
    <source>
        <dbReference type="ARBA" id="ARBA00022840"/>
    </source>
</evidence>
<dbReference type="GO" id="GO:0032543">
    <property type="term" value="P:mitochondrial translation"/>
    <property type="evidence" value="ECO:0007669"/>
    <property type="project" value="TreeGrafter"/>
</dbReference>
<evidence type="ECO:0000256" key="6">
    <source>
        <dbReference type="ARBA" id="ARBA00022917"/>
    </source>
</evidence>
<evidence type="ECO:0000256" key="7">
    <source>
        <dbReference type="ARBA" id="ARBA00023146"/>
    </source>
</evidence>
<keyword evidence="7" id="KW-0030">Aminoacyl-tRNA synthetase</keyword>
<dbReference type="InterPro" id="IPR045864">
    <property type="entry name" value="aa-tRNA-synth_II/BPL/LPL"/>
</dbReference>
<organism evidence="11">
    <name type="scientific">Mesocestoides corti</name>
    <name type="common">Flatworm</name>
    <dbReference type="NCBI Taxonomy" id="53468"/>
    <lineage>
        <taxon>Eukaryota</taxon>
        <taxon>Metazoa</taxon>
        <taxon>Spiralia</taxon>
        <taxon>Lophotrochozoa</taxon>
        <taxon>Platyhelminthes</taxon>
        <taxon>Cestoda</taxon>
        <taxon>Eucestoda</taxon>
        <taxon>Cyclophyllidea</taxon>
        <taxon>Mesocestoididae</taxon>
        <taxon>Mesocestoides</taxon>
    </lineage>
</organism>
<feature type="binding site" evidence="9">
    <location>
        <position position="130"/>
    </location>
    <ligand>
        <name>L-histidine</name>
        <dbReference type="ChEBI" id="CHEBI:57595"/>
    </ligand>
</feature>
<keyword evidence="5" id="KW-0067">ATP-binding</keyword>
<evidence type="ECO:0000313" key="11">
    <source>
        <dbReference type="WBParaSite" id="MCU_009046-RA"/>
    </source>
</evidence>
<dbReference type="GO" id="GO:0004821">
    <property type="term" value="F:histidine-tRNA ligase activity"/>
    <property type="evidence" value="ECO:0007669"/>
    <property type="project" value="UniProtKB-EC"/>
</dbReference>
<dbReference type="InterPro" id="IPR006195">
    <property type="entry name" value="aa-tRNA-synth_II"/>
</dbReference>
<feature type="binding site" evidence="9">
    <location>
        <begin position="103"/>
        <end position="105"/>
    </location>
    <ligand>
        <name>L-histidine</name>
        <dbReference type="ChEBI" id="CHEBI:57595"/>
    </ligand>
</feature>
<feature type="binding site" evidence="9">
    <location>
        <begin position="303"/>
        <end position="304"/>
    </location>
    <ligand>
        <name>L-histidine</name>
        <dbReference type="ChEBI" id="CHEBI:57595"/>
    </ligand>
</feature>
<dbReference type="InterPro" id="IPR033656">
    <property type="entry name" value="HisRS_anticodon"/>
</dbReference>
<feature type="domain" description="Aminoacyl-transfer RNA synthetases class-II family profile" evidence="10">
    <location>
        <begin position="34"/>
        <end position="329"/>
    </location>
</feature>
<evidence type="ECO:0000256" key="4">
    <source>
        <dbReference type="ARBA" id="ARBA00022741"/>
    </source>
</evidence>
<dbReference type="GO" id="GO:0005829">
    <property type="term" value="C:cytosol"/>
    <property type="evidence" value="ECO:0007669"/>
    <property type="project" value="TreeGrafter"/>
</dbReference>
<evidence type="ECO:0000256" key="8">
    <source>
        <dbReference type="ARBA" id="ARBA00047639"/>
    </source>
</evidence>
<dbReference type="Gene3D" id="3.40.50.800">
    <property type="entry name" value="Anticodon-binding domain"/>
    <property type="match status" value="1"/>
</dbReference>
<keyword evidence="6" id="KW-0648">Protein biosynthesis</keyword>
<evidence type="ECO:0000256" key="1">
    <source>
        <dbReference type="ARBA" id="ARBA00008226"/>
    </source>
</evidence>
<dbReference type="EC" id="6.1.1.21" evidence="2"/>
<dbReference type="PANTHER" id="PTHR11476">
    <property type="entry name" value="HISTIDYL-TRNA SYNTHETASE"/>
    <property type="match status" value="1"/>
</dbReference>
<feature type="binding site" evidence="9">
    <location>
        <position position="299"/>
    </location>
    <ligand>
        <name>L-histidine</name>
        <dbReference type="ChEBI" id="CHEBI:57595"/>
    </ligand>
</feature>
<dbReference type="WBParaSite" id="MCU_009046-RA">
    <property type="protein sequence ID" value="MCU_009046-RA"/>
    <property type="gene ID" value="MCU_009046"/>
</dbReference>
<evidence type="ECO:0000259" key="10">
    <source>
        <dbReference type="PROSITE" id="PS50862"/>
    </source>
</evidence>
<dbReference type="PANTHER" id="PTHR11476:SF7">
    <property type="entry name" value="HISTIDINE--TRNA LIGASE"/>
    <property type="match status" value="1"/>
</dbReference>
<comment type="similarity">
    <text evidence="1">Belongs to the class-II aminoacyl-tRNA synthetase family.</text>
</comment>
<keyword evidence="4" id="KW-0547">Nucleotide-binding</keyword>
<dbReference type="FunFam" id="3.40.50.800:FF:000008">
    <property type="entry name" value="histidine--tRNA ligase, cytoplasmic isoform X1"/>
    <property type="match status" value="1"/>
</dbReference>
<dbReference type="PIRSF" id="PIRSF001549">
    <property type="entry name" value="His-tRNA_synth"/>
    <property type="match status" value="1"/>
</dbReference>
<keyword evidence="3" id="KW-0436">Ligase</keyword>
<comment type="catalytic activity">
    <reaction evidence="8">
        <text>tRNA(His) + L-histidine + ATP = L-histidyl-tRNA(His) + AMP + diphosphate + H(+)</text>
        <dbReference type="Rhea" id="RHEA:17313"/>
        <dbReference type="Rhea" id="RHEA-COMP:9665"/>
        <dbReference type="Rhea" id="RHEA-COMP:9689"/>
        <dbReference type="ChEBI" id="CHEBI:15378"/>
        <dbReference type="ChEBI" id="CHEBI:30616"/>
        <dbReference type="ChEBI" id="CHEBI:33019"/>
        <dbReference type="ChEBI" id="CHEBI:57595"/>
        <dbReference type="ChEBI" id="CHEBI:78442"/>
        <dbReference type="ChEBI" id="CHEBI:78527"/>
        <dbReference type="ChEBI" id="CHEBI:456215"/>
        <dbReference type="EC" id="6.1.1.21"/>
    </reaction>
</comment>
<evidence type="ECO:0000256" key="9">
    <source>
        <dbReference type="PIRSR" id="PIRSR001549-1"/>
    </source>
</evidence>
<feature type="binding site" evidence="9">
    <location>
        <position position="146"/>
    </location>
    <ligand>
        <name>L-histidine</name>
        <dbReference type="ChEBI" id="CHEBI:57595"/>
    </ligand>
</feature>
<dbReference type="GO" id="GO:0003723">
    <property type="term" value="F:RNA binding"/>
    <property type="evidence" value="ECO:0007669"/>
    <property type="project" value="TreeGrafter"/>
</dbReference>
<name>A0A5K3FMQ9_MESCO</name>
<sequence>MQDTDVRKKVHKLGKEMSSTKLADQSFVLKTPKGTRDRNPFQMRVLEEVFTVIQNCFKRHDAVSIETPVFELKEVLTGKYGEDSKLIYDLEDQGGELLSLRYDLTVPFARYVAMNKIKTIKRYQIGKVYRRDQPAMNRGRFREFYQCDFDIAGDFGLMMADAECLRVVYEVLRDLNLGEFVIKLNHRRFLDGLFSACGVPPEKFATTCSSVDKLDKAPWEDVKLELLQEKGLSPATVELIGEYTQITGGAEVLDKLAADPRLANVVAIQETLKEMQTLLSYCQALGIMDRLKLDMSLARGLDYYTGVIYEAVLKGFTYNDVQQATTMEPVTQVLGKTKKEGKKGHEVVEEGFQEGAVGSVAGGGRYDNLVTLFTPGAPKVPCVGVSFGIERLLAISEMLTKQRAASGDADGNKVRATETDVMVIVAHKGLITPRLEVAKELWDAKIKTAFSHKNQPKLLDQLQYCENTGIPLAVLIGDSELQRGVVKLRRINARNEREVARSELPAEIRRELAMLRKE</sequence>
<evidence type="ECO:0000256" key="2">
    <source>
        <dbReference type="ARBA" id="ARBA00012815"/>
    </source>
</evidence>
<dbReference type="PROSITE" id="PS50862">
    <property type="entry name" value="AA_TRNA_LIGASE_II"/>
    <property type="match status" value="1"/>
</dbReference>
<dbReference type="InterPro" id="IPR036621">
    <property type="entry name" value="Anticodon-bd_dom_sf"/>
</dbReference>
<dbReference type="GO" id="GO:0006427">
    <property type="term" value="P:histidyl-tRNA aminoacylation"/>
    <property type="evidence" value="ECO:0007669"/>
    <property type="project" value="TreeGrafter"/>
</dbReference>
<reference evidence="11" key="1">
    <citation type="submission" date="2019-11" db="UniProtKB">
        <authorList>
            <consortium name="WormBaseParasite"/>
        </authorList>
    </citation>
    <scope>IDENTIFICATION</scope>
</reference>
<dbReference type="Gene3D" id="3.30.930.10">
    <property type="entry name" value="Bira Bifunctional Protein, Domain 2"/>
    <property type="match status" value="1"/>
</dbReference>
<dbReference type="CDD" id="cd00859">
    <property type="entry name" value="HisRS_anticodon"/>
    <property type="match status" value="1"/>
</dbReference>
<dbReference type="GO" id="GO:0005739">
    <property type="term" value="C:mitochondrion"/>
    <property type="evidence" value="ECO:0007669"/>
    <property type="project" value="TreeGrafter"/>
</dbReference>
<proteinExistence type="inferred from homology"/>
<dbReference type="Pfam" id="PF03129">
    <property type="entry name" value="HGTP_anticodon"/>
    <property type="match status" value="1"/>
</dbReference>
<dbReference type="InterPro" id="IPR041715">
    <property type="entry name" value="HisRS-like_core"/>
</dbReference>
<evidence type="ECO:0000256" key="3">
    <source>
        <dbReference type="ARBA" id="ARBA00022598"/>
    </source>
</evidence>
<dbReference type="AlphaFoldDB" id="A0A5K3FMQ9"/>
<dbReference type="InterPro" id="IPR004516">
    <property type="entry name" value="HisRS/HisZ"/>
</dbReference>
<accession>A0A5K3FMQ9</accession>
<dbReference type="SUPFAM" id="SSF55681">
    <property type="entry name" value="Class II aaRS and biotin synthetases"/>
    <property type="match status" value="1"/>
</dbReference>
<feature type="binding site" evidence="9">
    <location>
        <position position="150"/>
    </location>
    <ligand>
        <name>L-histidine</name>
        <dbReference type="ChEBI" id="CHEBI:57595"/>
    </ligand>
</feature>
<dbReference type="GO" id="GO:0005524">
    <property type="term" value="F:ATP binding"/>
    <property type="evidence" value="ECO:0007669"/>
    <property type="project" value="UniProtKB-KW"/>
</dbReference>
<protein>
    <recommendedName>
        <fullName evidence="2">histidine--tRNA ligase</fullName>
        <ecNumber evidence="2">6.1.1.21</ecNumber>
    </recommendedName>
</protein>
<dbReference type="CDD" id="cd00773">
    <property type="entry name" value="HisRS-like_core"/>
    <property type="match status" value="1"/>
</dbReference>